<organism evidence="12 13">
    <name type="scientific">Fusibacter paucivorans</name>
    <dbReference type="NCBI Taxonomy" id="76009"/>
    <lineage>
        <taxon>Bacteria</taxon>
        <taxon>Bacillati</taxon>
        <taxon>Bacillota</taxon>
        <taxon>Clostridia</taxon>
        <taxon>Eubacteriales</taxon>
        <taxon>Eubacteriales Family XII. Incertae Sedis</taxon>
        <taxon>Fusibacter</taxon>
    </lineage>
</organism>
<accession>A0ABS5PJY9</accession>
<sequence length="613" mass="65696">MKFTKKLIAILLTMMLLAGCSAPAAQTPEPSDEPAQSAETTTPEQAEPEAAEPEAAYSSLDDFVLYDEEGVLTKVGRDDSGENGVVSSGKYEASKIGRAIMEKGGNAVDAAVAVGFTLGLAEPNSTGVGGGGFMTLHTESGDTLFIDFRERAPQAATPDMWQTYTDADGKTVVIGRQNTDGGKSVGIPGNVAGLLYALENYGTMSREEVLQPVIDLCRAGVTVSPTLSGDMKNNYDKMMLYSECGDIFLKEVDGMKYPYEIGENFKNEDYAHTLELIAEGGSDVFYKGEIAEAVVASVNKYGGLFTMEDMANYQVEVTEPVQGTYRGYEIMSSPTPSSGGTIVLEILNILENFDLPSMEDNSAEELHLFSEAFKMAYADRGAYMGDPKYVDVPLTGLLSKDYAAKLAKKIDVDTAAENVMPDDPWMFEHEDTTHYSVADKAGNIVSVTMTVNYIFGSKVAVPGYGFVMNDEMADFVVQADHPNSIAGGKTPLSSMSPTIVLKDGEPFAVVGTPGGTTIISTVAQIISNLVDHDMGMQEAIDAPRIKGFANNKLTVESRLDPDVISSLEDMGHIIDMSTEWSRSFGSVNAIKFAEDGVLDGGADPRRDGKALGF</sequence>
<keyword evidence="6 9" id="KW-0865">Zymogen</keyword>
<dbReference type="PANTHER" id="PTHR43199:SF1">
    <property type="entry name" value="GLUTATHIONE HYDROLASE PROENZYME"/>
    <property type="match status" value="1"/>
</dbReference>
<evidence type="ECO:0000256" key="2">
    <source>
        <dbReference type="ARBA" id="ARBA00001089"/>
    </source>
</evidence>
<keyword evidence="4 9" id="KW-0808">Transferase</keyword>
<dbReference type="EC" id="2.3.2.2" evidence="9"/>
<dbReference type="SUPFAM" id="SSF56235">
    <property type="entry name" value="N-terminal nucleophile aminohydrolases (Ntn hydrolases)"/>
    <property type="match status" value="1"/>
</dbReference>
<evidence type="ECO:0000256" key="5">
    <source>
        <dbReference type="ARBA" id="ARBA00022801"/>
    </source>
</evidence>
<dbReference type="InterPro" id="IPR043137">
    <property type="entry name" value="GGT_ssub_C"/>
</dbReference>
<evidence type="ECO:0000256" key="1">
    <source>
        <dbReference type="ARBA" id="ARBA00001049"/>
    </source>
</evidence>
<feature type="signal peptide" evidence="11">
    <location>
        <begin position="1"/>
        <end position="24"/>
    </location>
</feature>
<protein>
    <recommendedName>
        <fullName evidence="9">Glutathione hydrolase proenzyme</fullName>
        <ecNumber evidence="9">2.3.2.2</ecNumber>
        <ecNumber evidence="9">3.4.19.13</ecNumber>
    </recommendedName>
    <component>
        <recommendedName>
            <fullName evidence="9">Glutathione hydrolase large chain</fullName>
        </recommendedName>
    </component>
    <component>
        <recommendedName>
            <fullName evidence="9">Glutathione hydrolase small chain</fullName>
        </recommendedName>
    </component>
</protein>
<comment type="catalytic activity">
    <reaction evidence="1 9">
        <text>an S-substituted glutathione + H2O = an S-substituted L-cysteinylglycine + L-glutamate</text>
        <dbReference type="Rhea" id="RHEA:59468"/>
        <dbReference type="ChEBI" id="CHEBI:15377"/>
        <dbReference type="ChEBI" id="CHEBI:29985"/>
        <dbReference type="ChEBI" id="CHEBI:90779"/>
        <dbReference type="ChEBI" id="CHEBI:143103"/>
        <dbReference type="EC" id="3.4.19.13"/>
    </reaction>
</comment>
<comment type="catalytic activity">
    <reaction evidence="2 9">
        <text>glutathione + H2O = L-cysteinylglycine + L-glutamate</text>
        <dbReference type="Rhea" id="RHEA:28807"/>
        <dbReference type="ChEBI" id="CHEBI:15377"/>
        <dbReference type="ChEBI" id="CHEBI:29985"/>
        <dbReference type="ChEBI" id="CHEBI:57925"/>
        <dbReference type="ChEBI" id="CHEBI:61694"/>
        <dbReference type="EC" id="3.4.19.13"/>
    </reaction>
</comment>
<evidence type="ECO:0000313" key="13">
    <source>
        <dbReference type="Proteomes" id="UP000746471"/>
    </source>
</evidence>
<gene>
    <name evidence="12" type="primary">ggt</name>
    <name evidence="12" type="ORF">KHM83_00655</name>
</gene>
<dbReference type="PROSITE" id="PS00462">
    <property type="entry name" value="G_GLU_TRANSPEPTIDASE"/>
    <property type="match status" value="1"/>
</dbReference>
<dbReference type="Gene3D" id="1.10.246.130">
    <property type="match status" value="1"/>
</dbReference>
<dbReference type="GO" id="GO:0103068">
    <property type="term" value="F:leukotriene C4 gamma-glutamyl transferase activity"/>
    <property type="evidence" value="ECO:0007669"/>
    <property type="project" value="UniProtKB-EC"/>
</dbReference>
<dbReference type="Proteomes" id="UP000746471">
    <property type="component" value="Unassembled WGS sequence"/>
</dbReference>
<dbReference type="Pfam" id="PF01019">
    <property type="entry name" value="G_glu_transpept"/>
    <property type="match status" value="1"/>
</dbReference>
<dbReference type="InterPro" id="IPR000101">
    <property type="entry name" value="GGT_peptidase"/>
</dbReference>
<evidence type="ECO:0000256" key="7">
    <source>
        <dbReference type="ARBA" id="ARBA00023315"/>
    </source>
</evidence>
<comment type="catalytic activity">
    <reaction evidence="8 9">
        <text>an N-terminal (5-L-glutamyl)-[peptide] + an alpha-amino acid = 5-L-glutamyl amino acid + an N-terminal L-alpha-aminoacyl-[peptide]</text>
        <dbReference type="Rhea" id="RHEA:23904"/>
        <dbReference type="Rhea" id="RHEA-COMP:9780"/>
        <dbReference type="Rhea" id="RHEA-COMP:9795"/>
        <dbReference type="ChEBI" id="CHEBI:77644"/>
        <dbReference type="ChEBI" id="CHEBI:78597"/>
        <dbReference type="ChEBI" id="CHEBI:78599"/>
        <dbReference type="ChEBI" id="CHEBI:78608"/>
        <dbReference type="EC" id="2.3.2.2"/>
    </reaction>
</comment>
<keyword evidence="13" id="KW-1185">Reference proteome</keyword>
<dbReference type="InterPro" id="IPR051792">
    <property type="entry name" value="GGT_bact"/>
</dbReference>
<dbReference type="RefSeq" id="WP_213234961.1">
    <property type="nucleotide sequence ID" value="NZ_JAHBCL010000001.1"/>
</dbReference>
<dbReference type="InterPro" id="IPR029055">
    <property type="entry name" value="Ntn_hydrolases_N"/>
</dbReference>
<comment type="subunit">
    <text evidence="9">This enzyme consists of two polypeptide chains, which are synthesized in precursor form from a single polypeptide.</text>
</comment>
<dbReference type="PROSITE" id="PS51257">
    <property type="entry name" value="PROKAR_LIPOPROTEIN"/>
    <property type="match status" value="1"/>
</dbReference>
<keyword evidence="9" id="KW-0317">Glutathione biosynthesis</keyword>
<evidence type="ECO:0000256" key="4">
    <source>
        <dbReference type="ARBA" id="ARBA00022679"/>
    </source>
</evidence>
<evidence type="ECO:0000256" key="6">
    <source>
        <dbReference type="ARBA" id="ARBA00023145"/>
    </source>
</evidence>
<keyword evidence="11" id="KW-0732">Signal</keyword>
<dbReference type="EMBL" id="JAHBCL010000001">
    <property type="protein sequence ID" value="MBS7525177.1"/>
    <property type="molecule type" value="Genomic_DNA"/>
</dbReference>
<dbReference type="InterPro" id="IPR055262">
    <property type="entry name" value="GGT_CS"/>
</dbReference>
<dbReference type="NCBIfam" id="TIGR00066">
    <property type="entry name" value="g_glut_trans"/>
    <property type="match status" value="1"/>
</dbReference>
<reference evidence="12 13" key="1">
    <citation type="submission" date="2021-05" db="EMBL/GenBank/DDBJ databases">
        <title>Fusibacter ferrireducens sp. nov., an anaerobic, sulfur- and Fe-reducing bacterium isolated from the mangrove sediment.</title>
        <authorList>
            <person name="Qiu D."/>
        </authorList>
    </citation>
    <scope>NUCLEOTIDE SEQUENCE [LARGE SCALE GENOMIC DNA]</scope>
    <source>
        <strain evidence="12 13">DSM 12116</strain>
    </source>
</reference>
<evidence type="ECO:0000256" key="8">
    <source>
        <dbReference type="ARBA" id="ARBA00047417"/>
    </source>
</evidence>
<name>A0ABS5PJY9_9FIRM</name>
<evidence type="ECO:0000256" key="11">
    <source>
        <dbReference type="SAM" id="SignalP"/>
    </source>
</evidence>
<dbReference type="Gene3D" id="3.60.20.40">
    <property type="match status" value="1"/>
</dbReference>
<keyword evidence="5 9" id="KW-0378">Hydrolase</keyword>
<dbReference type="PRINTS" id="PR01210">
    <property type="entry name" value="GGTRANSPTASE"/>
</dbReference>
<keyword evidence="7 9" id="KW-0012">Acyltransferase</keyword>
<evidence type="ECO:0000256" key="9">
    <source>
        <dbReference type="RuleBase" id="RU368036"/>
    </source>
</evidence>
<evidence type="ECO:0000256" key="10">
    <source>
        <dbReference type="SAM" id="MobiDB-lite"/>
    </source>
</evidence>
<comment type="PTM">
    <text evidence="9">Cleaved by autocatalysis into a large and a small subunit.</text>
</comment>
<comment type="caution">
    <text evidence="12">The sequence shown here is derived from an EMBL/GenBank/DDBJ whole genome shotgun (WGS) entry which is preliminary data.</text>
</comment>
<proteinExistence type="inferred from homology"/>
<dbReference type="PANTHER" id="PTHR43199">
    <property type="entry name" value="GLUTATHIONE HYDROLASE"/>
    <property type="match status" value="1"/>
</dbReference>
<feature type="region of interest" description="Disordered" evidence="10">
    <location>
        <begin position="23"/>
        <end position="54"/>
    </location>
</feature>
<dbReference type="EC" id="3.4.19.13" evidence="9"/>
<comment type="pathway">
    <text evidence="9">Sulfur metabolism; glutathione metabolism.</text>
</comment>
<evidence type="ECO:0000256" key="3">
    <source>
        <dbReference type="ARBA" id="ARBA00009381"/>
    </source>
</evidence>
<evidence type="ECO:0000313" key="12">
    <source>
        <dbReference type="EMBL" id="MBS7525177.1"/>
    </source>
</evidence>
<comment type="similarity">
    <text evidence="3 9">Belongs to the gamma-glutamyltransferase family.</text>
</comment>
<feature type="chain" id="PRO_5045285108" description="Glutathione hydrolase proenzyme" evidence="11">
    <location>
        <begin position="25"/>
        <end position="613"/>
    </location>
</feature>
<dbReference type="InterPro" id="IPR043138">
    <property type="entry name" value="GGT_lsub"/>
</dbReference>